<dbReference type="Pfam" id="PF03432">
    <property type="entry name" value="Relaxase"/>
    <property type="match status" value="1"/>
</dbReference>
<evidence type="ECO:0000313" key="4">
    <source>
        <dbReference type="Proteomes" id="UP001595778"/>
    </source>
</evidence>
<feature type="compositionally biased region" description="Basic and acidic residues" evidence="1">
    <location>
        <begin position="517"/>
        <end position="532"/>
    </location>
</feature>
<name>A0ABV8WTF3_9MICC</name>
<keyword evidence="4" id="KW-1185">Reference proteome</keyword>
<dbReference type="Proteomes" id="UP001595778">
    <property type="component" value="Unassembled WGS sequence"/>
</dbReference>
<reference evidence="4" key="1">
    <citation type="journal article" date="2019" name="Int. J. Syst. Evol. Microbiol.">
        <title>The Global Catalogue of Microorganisms (GCM) 10K type strain sequencing project: providing services to taxonomists for standard genome sequencing and annotation.</title>
        <authorList>
            <consortium name="The Broad Institute Genomics Platform"/>
            <consortium name="The Broad Institute Genome Sequencing Center for Infectious Disease"/>
            <person name="Wu L."/>
            <person name="Ma J."/>
        </authorList>
    </citation>
    <scope>NUCLEOTIDE SEQUENCE [LARGE SCALE GENOMIC DNA]</scope>
    <source>
        <strain evidence="4">PJ61</strain>
    </source>
</reference>
<evidence type="ECO:0000259" key="2">
    <source>
        <dbReference type="Pfam" id="PF03432"/>
    </source>
</evidence>
<feature type="domain" description="MobA/VirD2-like nuclease" evidence="2">
    <location>
        <begin position="47"/>
        <end position="170"/>
    </location>
</feature>
<proteinExistence type="predicted"/>
<dbReference type="RefSeq" id="WP_376979657.1">
    <property type="nucleotide sequence ID" value="NZ_JBHSDQ010000013.1"/>
</dbReference>
<accession>A0ABV8WTF3</accession>
<gene>
    <name evidence="3" type="ORF">ACFO0G_19380</name>
</gene>
<evidence type="ECO:0000313" key="3">
    <source>
        <dbReference type="EMBL" id="MFC4398261.1"/>
    </source>
</evidence>
<evidence type="ECO:0000256" key="1">
    <source>
        <dbReference type="SAM" id="MobiDB-lite"/>
    </source>
</evidence>
<comment type="caution">
    <text evidence="3">The sequence shown here is derived from an EMBL/GenBank/DDBJ whole genome shotgun (WGS) entry which is preliminary data.</text>
</comment>
<feature type="region of interest" description="Disordered" evidence="1">
    <location>
        <begin position="490"/>
        <end position="532"/>
    </location>
</feature>
<protein>
    <submittedName>
        <fullName evidence="3">Relaxase/mobilization nuclease domain-containing protein</fullName>
    </submittedName>
</protein>
<sequence length="532" mass="58413">MIPNITQGDRMAGLMIYLAGPGRANEHEEPHLVAGDSALMAWHDDNELNRDAALDIANALDRAKQFFGTEVDGGHVFHCSLSLGAEEGQLSDERWRAIADDFMKEMDFTEDGGKAPARWVAVRHGLSKNGNDHIHIVASMVRDDGTKWNAWKSKYKAQQAARTLEKKYGLNALGALRAERGFTPAEQSKAVRQGLPEVERHSLARKVRVCAAASTDEAEFVRRARQEGMLVRPRYAAGRTDVVTGYSVAERPQKGERAVWFGGNSLGRDLALPKLRAEWESTPESATAAVAEWNAAARNRRPVRPGRETLQPSAELWSKYANDVSSLREKLATTPHDDHAAWAQAARETAAAFGAWSKRIEPTPGPLADAARELAKSAQLRRYPARPAVSLPSARGATMIILAATSKSDRAAYALMFRQLALTARAIHDMHKATDDLRRVRGLSTAVQAASKAVEASATAHTLRAQPMSMEALRQQHPEASEETLKARLLVERSRGGSPLPPVLTRPDQAQLQEAQSRTEETHRQNSPGIER</sequence>
<dbReference type="EMBL" id="JBHSDQ010000013">
    <property type="protein sequence ID" value="MFC4398261.1"/>
    <property type="molecule type" value="Genomic_DNA"/>
</dbReference>
<organism evidence="3 4">
    <name type="scientific">Arthrobacter sedimenti</name>
    <dbReference type="NCBI Taxonomy" id="2694931"/>
    <lineage>
        <taxon>Bacteria</taxon>
        <taxon>Bacillati</taxon>
        <taxon>Actinomycetota</taxon>
        <taxon>Actinomycetes</taxon>
        <taxon>Micrococcales</taxon>
        <taxon>Micrococcaceae</taxon>
        <taxon>Arthrobacter</taxon>
    </lineage>
</organism>
<dbReference type="InterPro" id="IPR005094">
    <property type="entry name" value="Endonuclease_MobA/VirD2"/>
</dbReference>